<organism evidence="1 2">
    <name type="scientific">Puccinia sorghi</name>
    <dbReference type="NCBI Taxonomy" id="27349"/>
    <lineage>
        <taxon>Eukaryota</taxon>
        <taxon>Fungi</taxon>
        <taxon>Dikarya</taxon>
        <taxon>Basidiomycota</taxon>
        <taxon>Pucciniomycotina</taxon>
        <taxon>Pucciniomycetes</taxon>
        <taxon>Pucciniales</taxon>
        <taxon>Pucciniaceae</taxon>
        <taxon>Puccinia</taxon>
    </lineage>
</organism>
<comment type="caution">
    <text evidence="1">The sequence shown here is derived from an EMBL/GenBank/DDBJ whole genome shotgun (WGS) entry which is preliminary data.</text>
</comment>
<dbReference type="VEuPathDB" id="FungiDB:VP01_772g2"/>
<keyword evidence="2" id="KW-1185">Reference proteome</keyword>
<name>A0A0L6UDL1_9BASI</name>
<reference evidence="1 2" key="1">
    <citation type="submission" date="2015-08" db="EMBL/GenBank/DDBJ databases">
        <title>Next Generation Sequencing and Analysis of the Genome of Puccinia sorghi L Schw, the Causal Agent of Maize Common Rust.</title>
        <authorList>
            <person name="Rochi L."/>
            <person name="Burguener G."/>
            <person name="Darino M."/>
            <person name="Turjanski A."/>
            <person name="Kreff E."/>
            <person name="Dieguez M.J."/>
            <person name="Sacco F."/>
        </authorList>
    </citation>
    <scope>NUCLEOTIDE SEQUENCE [LARGE SCALE GENOMIC DNA]</scope>
    <source>
        <strain evidence="1 2">RO10H11247</strain>
    </source>
</reference>
<evidence type="ECO:0000313" key="1">
    <source>
        <dbReference type="EMBL" id="KNZ45875.1"/>
    </source>
</evidence>
<proteinExistence type="predicted"/>
<sequence>MLVLASLRRPLVAGRPTRSDLQWLKQLNKLPKKKHTKLFILIDHFHGHLSLNTCNTIRKQLSTIQKNSNDIPASPHCDFFFWIVVVLNNFLYRTRMLTCQVSRIVYWEQVLVPSSRNLCLNSRIPQLATSAQEQTKISSSKIWRFDQKIFFISFLLKKQLELVSRQIRKAIQKLFKKCLLNGLSRRIKQSGWKGTHVCAANLTSGVPISYCPVPHDCSVPRRSLADHGHKGGFAIDVTDREDLDKTESSLDFCGKVTRFDFAGSPTAHDQVHRPRLIPDFLKCLLEVRLEPRDTTMTRSSTLIRRWFGPCLYWLFFLRLAISGEAIAHALASYSTIDSAMSFPISTYIFFFGFLCLLACSSEMITMNCFIPTTTERFEMGAKKKTARKLRKHCWTAVTWIDGQHESKLPVEDYTISHMYINTIYIQSLVVCYEPAFIELNLNLITRVSILLPDSLIPAQLSPKHVHLRRVCGKLLATFVSISMSEDTSRAVEKGKSTASVATPPAAPVMVNHLAKLIEEVNKREVTPAPAGIEHTSGINRAIALTDAVTKYQKLGRAIEPKLAEDGSNFPVWQAALSNTVMVYFPVFLRENFKILDIFYFISS</sequence>
<evidence type="ECO:0000313" key="2">
    <source>
        <dbReference type="Proteomes" id="UP000037035"/>
    </source>
</evidence>
<dbReference type="AlphaFoldDB" id="A0A0L6UDL1"/>
<dbReference type="Proteomes" id="UP000037035">
    <property type="component" value="Unassembled WGS sequence"/>
</dbReference>
<protein>
    <submittedName>
        <fullName evidence="1">Uncharacterized protein</fullName>
    </submittedName>
</protein>
<gene>
    <name evidence="1" type="ORF">VP01_772g2</name>
</gene>
<dbReference type="EMBL" id="LAVV01013194">
    <property type="protein sequence ID" value="KNZ45875.1"/>
    <property type="molecule type" value="Genomic_DNA"/>
</dbReference>
<accession>A0A0L6UDL1</accession>